<reference evidence="2 3" key="1">
    <citation type="journal article" date="2018" name="PLoS Genet.">
        <title>Population sequencing reveals clonal diversity and ancestral inbreeding in the grapevine cultivar Chardonnay.</title>
        <authorList>
            <person name="Roach M.J."/>
            <person name="Johnson D.L."/>
            <person name="Bohlmann J."/>
            <person name="van Vuuren H.J."/>
            <person name="Jones S.J."/>
            <person name="Pretorius I.S."/>
            <person name="Schmidt S.A."/>
            <person name="Borneman A.R."/>
        </authorList>
    </citation>
    <scope>NUCLEOTIDE SEQUENCE [LARGE SCALE GENOMIC DNA]</scope>
    <source>
        <strain evidence="3">cv. Chardonnay</strain>
        <tissue evidence="2">Leaf</tissue>
    </source>
</reference>
<dbReference type="Pfam" id="PF22936">
    <property type="entry name" value="Pol_BBD"/>
    <property type="match status" value="1"/>
</dbReference>
<evidence type="ECO:0000313" key="2">
    <source>
        <dbReference type="EMBL" id="RVW32188.1"/>
    </source>
</evidence>
<name>A0A438D9T2_VITVI</name>
<feature type="domain" description="Retrovirus-related Pol polyprotein from transposon TNT 1-94-like beta-barrel" evidence="1">
    <location>
        <begin position="166"/>
        <end position="244"/>
    </location>
</feature>
<gene>
    <name evidence="2" type="ORF">CK203_080113</name>
</gene>
<proteinExistence type="predicted"/>
<organism evidence="2 3">
    <name type="scientific">Vitis vinifera</name>
    <name type="common">Grape</name>
    <dbReference type="NCBI Taxonomy" id="29760"/>
    <lineage>
        <taxon>Eukaryota</taxon>
        <taxon>Viridiplantae</taxon>
        <taxon>Streptophyta</taxon>
        <taxon>Embryophyta</taxon>
        <taxon>Tracheophyta</taxon>
        <taxon>Spermatophyta</taxon>
        <taxon>Magnoliopsida</taxon>
        <taxon>eudicotyledons</taxon>
        <taxon>Gunneridae</taxon>
        <taxon>Pentapetalae</taxon>
        <taxon>rosids</taxon>
        <taxon>Vitales</taxon>
        <taxon>Vitaceae</taxon>
        <taxon>Viteae</taxon>
        <taxon>Vitis</taxon>
    </lineage>
</organism>
<comment type="caution">
    <text evidence="2">The sequence shown here is derived from an EMBL/GenBank/DDBJ whole genome shotgun (WGS) entry which is preliminary data.</text>
</comment>
<dbReference type="AlphaFoldDB" id="A0A438D9T2"/>
<dbReference type="InterPro" id="IPR054722">
    <property type="entry name" value="PolX-like_BBD"/>
</dbReference>
<dbReference type="EMBL" id="QGNW01001725">
    <property type="protein sequence ID" value="RVW32188.1"/>
    <property type="molecule type" value="Genomic_DNA"/>
</dbReference>
<sequence length="261" mass="28765">MGKISSIAITTLSEVMKLSPIVPPIQVTNPPKQLVTMKLDDTYFSWKHQVLIVIKGYGITNFISEAMIPPSEFLKEGARGNNQIFQRGWGGNHSHGKGRTWGHSKPKLCGKFRLIVHKCYYCFNISFIGLNNNGSPSSGNSNNDASNSNLMLAMVATPNTINDGNWYLDSSATNHITNDPNNLNLGSEYHGKNKLHVGNGVGLHIRHRGHYMVSPSTSSANQFNSKQFHLKNLLHVPLISSFVLCCKGSSDRNNSSQRKSA</sequence>
<protein>
    <recommendedName>
        <fullName evidence="1">Retrovirus-related Pol polyprotein from transposon TNT 1-94-like beta-barrel domain-containing protein</fullName>
    </recommendedName>
</protein>
<accession>A0A438D9T2</accession>
<evidence type="ECO:0000259" key="1">
    <source>
        <dbReference type="Pfam" id="PF22936"/>
    </source>
</evidence>
<dbReference type="Proteomes" id="UP000288805">
    <property type="component" value="Unassembled WGS sequence"/>
</dbReference>
<evidence type="ECO:0000313" key="3">
    <source>
        <dbReference type="Proteomes" id="UP000288805"/>
    </source>
</evidence>